<protein>
    <recommendedName>
        <fullName evidence="9">HMG box domain-containing protein</fullName>
    </recommendedName>
</protein>
<comment type="caution">
    <text evidence="10">The sequence shown here is derived from an EMBL/GenBank/DDBJ whole genome shotgun (WGS) entry which is preliminary data.</text>
</comment>
<dbReference type="SUPFAM" id="SSF47095">
    <property type="entry name" value="HMG-box"/>
    <property type="match status" value="1"/>
</dbReference>
<feature type="compositionally biased region" description="Polar residues" evidence="8">
    <location>
        <begin position="898"/>
        <end position="909"/>
    </location>
</feature>
<dbReference type="InterPro" id="IPR058607">
    <property type="entry name" value="HMG-box_Cic-like"/>
</dbReference>
<feature type="region of interest" description="Disordered" evidence="8">
    <location>
        <begin position="290"/>
        <end position="390"/>
    </location>
</feature>
<feature type="compositionally biased region" description="Low complexity" evidence="8">
    <location>
        <begin position="217"/>
        <end position="233"/>
    </location>
</feature>
<feature type="region of interest" description="Disordered" evidence="8">
    <location>
        <begin position="23"/>
        <end position="50"/>
    </location>
</feature>
<accession>A0A3S1B808</accession>
<evidence type="ECO:0000259" key="9">
    <source>
        <dbReference type="PROSITE" id="PS50118"/>
    </source>
</evidence>
<dbReference type="PANTHER" id="PTHR13059:SF13">
    <property type="entry name" value="PROTEIN CAPICUA HOMOLOG"/>
    <property type="match status" value="1"/>
</dbReference>
<evidence type="ECO:0000256" key="5">
    <source>
        <dbReference type="ARBA" id="ARBA00023163"/>
    </source>
</evidence>
<feature type="non-terminal residue" evidence="10">
    <location>
        <position position="1312"/>
    </location>
</feature>
<keyword evidence="3" id="KW-0805">Transcription regulation</keyword>
<dbReference type="SMART" id="SM00398">
    <property type="entry name" value="HMG"/>
    <property type="match status" value="1"/>
</dbReference>
<keyword evidence="1" id="KW-0678">Repressor</keyword>
<dbReference type="PROSITE" id="PS50118">
    <property type="entry name" value="HMG_BOX_2"/>
    <property type="match status" value="1"/>
</dbReference>
<sequence length="1312" mass="137406">TGSYPELERKSISIPLKKRRAAEIEAGGDVSQQQQVQNPPHSPSVGSTPVSAYSRGLIAGGTVHEHMGPTAAKRPLLDLGEWRNQRVLAKRRGVYEVAVIKGVLGPTSSDLDVEFESDRAKVIFSNVFDPQASGLLVGDNNPQVAALTPGKKVCLRVSQEQNIFQEGVIVAVERNPLGFRVALKAIPGISQGEEILAKRVHLRLLQPPWWEDMEEASLSGPPSGPPTGSSSSSEQCFSPLGPVPAGASPVGLPGVSGISGISGIPAPGGHHQTFGVVPGGSVYRLERPVSSSAGSLEHGDISDDDMLQDSMSFDSSGTCTPRSGSATPGSGSRSQAGGRLSKPPSRGGGGGSGGKRDPDRSRSAQSTESSRSSTPRSPLNGKYKKGDVVSATNGVRKKFNGKQWRRLCSREGCTKESQRRGFCSRHLSLKGKSMRHAPTFPGCRQGSLKEGHIEWSGAEGGHVASDYDRERMMASRYDMEERETEAANMLVSLGNSRSTSPSFSPSPAHAGSIRGSAGALQSPTGPYHRSSTTSFTPISPHTNPQGPPGFVVRASASSSGNKQSWGSKSGASSSSLDHMSPVTARFPHTGGLYQPQALVAKPRSIAMPMVKQESVHSDDSGVGILSPKSGTGQALKVSAMLAGHRTDKDSSIARPLQLQTFSDPDRHHLVIGSAKPPTGYTMVGAATRPGLDMASGETTTIRQQQVALDRGFPSSGGNASGNVGGAVVNNFQRPKAVSALVLPDQAIVRREQIEGPVVHHHHHQQPQPPRHCLVRGGQDSASASPVTAATLLAAPAGTLVVQSGGSHNLQQHRVLDPASSGVGFAGLTAGRQVLLTTGPVSPSTLRLHGNPTTQIFYQADGRAVLGAARLPGGLPTPASLLPRLPTTAMLGPRAGSGSVDSAGQDQSSFPGKFAKASAGNDGDSQHGNKGDNSAERFRVSGEDRKTQEEEDSNNVRVYPWQCLVPFVNISNTTNNSNSSSNNGNNSNNVGTNNSNNGSSSANGPAQAIQASQQHHHQQIAPQPASTTAIAVAVAAVTPPPSSLTTPQAEHHVAVAGLAPPPSVPHLSHQAVAPPVATPPEAQKDKPVTPVEPIVKADDDPDEGDDDVFEEVTESPKKTQTKRRSQSLSALKDEKQPRKVKDHIRRPMNAFMIFSKKHRALVHEQHPNQDNRTVSKILGEWWYALAPDQKQSYHDLAAKVKEAHFKAHPDWKWCSRDRKRSSTIAATLSTSGGGAGAGTGTGAGVGGAGGSGKQGTKERLSSTDSADHTGSTSEPLTPTERSMSIADPTSLAPLPSRLKTAGSQLFAAGAGEG</sequence>
<feature type="compositionally biased region" description="Polar residues" evidence="8">
    <location>
        <begin position="309"/>
        <end position="335"/>
    </location>
</feature>
<evidence type="ECO:0000256" key="4">
    <source>
        <dbReference type="ARBA" id="ARBA00023125"/>
    </source>
</evidence>
<dbReference type="PANTHER" id="PTHR13059">
    <property type="entry name" value="HMG-BOX TRANSCRIPTION FACTOR BBX"/>
    <property type="match status" value="1"/>
</dbReference>
<dbReference type="CDD" id="cd21990">
    <property type="entry name" value="HMG-box_CIC-like"/>
    <property type="match status" value="1"/>
</dbReference>
<dbReference type="GO" id="GO:0000977">
    <property type="term" value="F:RNA polymerase II transcription regulatory region sequence-specific DNA binding"/>
    <property type="evidence" value="ECO:0007669"/>
    <property type="project" value="TreeGrafter"/>
</dbReference>
<keyword evidence="4 7" id="KW-0238">DNA-binding</keyword>
<feature type="region of interest" description="Disordered" evidence="8">
    <location>
        <begin position="758"/>
        <end position="780"/>
    </location>
</feature>
<keyword evidence="6 7" id="KW-0539">Nucleus</keyword>
<feature type="region of interest" description="Disordered" evidence="8">
    <location>
        <begin position="973"/>
        <end position="1025"/>
    </location>
</feature>
<feature type="region of interest" description="Disordered" evidence="8">
    <location>
        <begin position="1057"/>
        <end position="1140"/>
    </location>
</feature>
<feature type="region of interest" description="Disordered" evidence="8">
    <location>
        <begin position="874"/>
        <end position="953"/>
    </location>
</feature>
<keyword evidence="2" id="KW-0597">Phosphoprotein</keyword>
<feature type="DNA-binding region" description="HMG box" evidence="7">
    <location>
        <begin position="1143"/>
        <end position="1211"/>
    </location>
</feature>
<feature type="compositionally biased region" description="Polar residues" evidence="8">
    <location>
        <begin position="519"/>
        <end position="544"/>
    </location>
</feature>
<feature type="compositionally biased region" description="Gly residues" evidence="8">
    <location>
        <begin position="1230"/>
        <end position="1252"/>
    </location>
</feature>
<evidence type="ECO:0000256" key="2">
    <source>
        <dbReference type="ARBA" id="ARBA00022553"/>
    </source>
</evidence>
<feature type="compositionally biased region" description="Low complexity" evidence="8">
    <location>
        <begin position="564"/>
        <end position="575"/>
    </location>
</feature>
<evidence type="ECO:0000313" key="11">
    <source>
        <dbReference type="Proteomes" id="UP000271974"/>
    </source>
</evidence>
<evidence type="ECO:0000256" key="8">
    <source>
        <dbReference type="SAM" id="MobiDB-lite"/>
    </source>
</evidence>
<feature type="region of interest" description="Disordered" evidence="8">
    <location>
        <begin position="1226"/>
        <end position="1297"/>
    </location>
</feature>
<keyword evidence="5" id="KW-0804">Transcription</keyword>
<dbReference type="InterPro" id="IPR032147">
    <property type="entry name" value="Cic_dom"/>
</dbReference>
<feature type="non-terminal residue" evidence="10">
    <location>
        <position position="1"/>
    </location>
</feature>
<feature type="domain" description="HMG box" evidence="9">
    <location>
        <begin position="1143"/>
        <end position="1211"/>
    </location>
</feature>
<dbReference type="Pfam" id="PF00505">
    <property type="entry name" value="HMG_box"/>
    <property type="match status" value="1"/>
</dbReference>
<evidence type="ECO:0000313" key="10">
    <source>
        <dbReference type="EMBL" id="RUS78207.1"/>
    </source>
</evidence>
<feature type="compositionally biased region" description="Polar residues" evidence="8">
    <location>
        <begin position="30"/>
        <end position="50"/>
    </location>
</feature>
<keyword evidence="11" id="KW-1185">Reference proteome</keyword>
<dbReference type="Gene3D" id="1.10.30.10">
    <property type="entry name" value="High mobility group box domain"/>
    <property type="match status" value="1"/>
</dbReference>
<feature type="compositionally biased region" description="Polar residues" evidence="8">
    <location>
        <begin position="1267"/>
        <end position="1281"/>
    </location>
</feature>
<name>A0A3S1B808_ELYCH</name>
<dbReference type="InterPro" id="IPR036910">
    <property type="entry name" value="HMG_box_dom_sf"/>
</dbReference>
<feature type="region of interest" description="Disordered" evidence="8">
    <location>
        <begin position="214"/>
        <end position="244"/>
    </location>
</feature>
<evidence type="ECO:0000256" key="3">
    <source>
        <dbReference type="ARBA" id="ARBA00023015"/>
    </source>
</evidence>
<dbReference type="Pfam" id="PF16090">
    <property type="entry name" value="DUF4819"/>
    <property type="match status" value="1"/>
</dbReference>
<feature type="region of interest" description="Disordered" evidence="8">
    <location>
        <begin position="494"/>
        <end position="589"/>
    </location>
</feature>
<dbReference type="GO" id="GO:0005634">
    <property type="term" value="C:nucleus"/>
    <property type="evidence" value="ECO:0007669"/>
    <property type="project" value="UniProtKB-UniRule"/>
</dbReference>
<dbReference type="Proteomes" id="UP000271974">
    <property type="component" value="Unassembled WGS sequence"/>
</dbReference>
<dbReference type="EMBL" id="RQTK01000525">
    <property type="protein sequence ID" value="RUS78207.1"/>
    <property type="molecule type" value="Genomic_DNA"/>
</dbReference>
<evidence type="ECO:0000256" key="7">
    <source>
        <dbReference type="PROSITE-ProRule" id="PRU00267"/>
    </source>
</evidence>
<feature type="compositionally biased region" description="Low complexity" evidence="8">
    <location>
        <begin position="1070"/>
        <end position="1080"/>
    </location>
</feature>
<dbReference type="OrthoDB" id="2377365at2759"/>
<dbReference type="InterPro" id="IPR052412">
    <property type="entry name" value="CC-Dev_Transcription_Reg"/>
</dbReference>
<proteinExistence type="predicted"/>
<gene>
    <name evidence="10" type="ORF">EGW08_014021</name>
</gene>
<dbReference type="InterPro" id="IPR009071">
    <property type="entry name" value="HMG_box_dom"/>
</dbReference>
<organism evidence="10 11">
    <name type="scientific">Elysia chlorotica</name>
    <name type="common">Eastern emerald elysia</name>
    <name type="synonym">Sea slug</name>
    <dbReference type="NCBI Taxonomy" id="188477"/>
    <lineage>
        <taxon>Eukaryota</taxon>
        <taxon>Metazoa</taxon>
        <taxon>Spiralia</taxon>
        <taxon>Lophotrochozoa</taxon>
        <taxon>Mollusca</taxon>
        <taxon>Gastropoda</taxon>
        <taxon>Heterobranchia</taxon>
        <taxon>Euthyneura</taxon>
        <taxon>Panpulmonata</taxon>
        <taxon>Sacoglossa</taxon>
        <taxon>Placobranchoidea</taxon>
        <taxon>Plakobranchidae</taxon>
        <taxon>Elysia</taxon>
    </lineage>
</organism>
<reference evidence="10 11" key="1">
    <citation type="submission" date="2019-01" db="EMBL/GenBank/DDBJ databases">
        <title>A draft genome assembly of the solar-powered sea slug Elysia chlorotica.</title>
        <authorList>
            <person name="Cai H."/>
            <person name="Li Q."/>
            <person name="Fang X."/>
            <person name="Li J."/>
            <person name="Curtis N.E."/>
            <person name="Altenburger A."/>
            <person name="Shibata T."/>
            <person name="Feng M."/>
            <person name="Maeda T."/>
            <person name="Schwartz J.A."/>
            <person name="Shigenobu S."/>
            <person name="Lundholm N."/>
            <person name="Nishiyama T."/>
            <person name="Yang H."/>
            <person name="Hasebe M."/>
            <person name="Li S."/>
            <person name="Pierce S.K."/>
            <person name="Wang J."/>
        </authorList>
    </citation>
    <scope>NUCLEOTIDE SEQUENCE [LARGE SCALE GENOMIC DNA]</scope>
    <source>
        <strain evidence="10">EC2010</strain>
        <tissue evidence="10">Whole organism of an adult</tissue>
    </source>
</reference>
<feature type="compositionally biased region" description="Acidic residues" evidence="8">
    <location>
        <begin position="1098"/>
        <end position="1112"/>
    </location>
</feature>
<dbReference type="STRING" id="188477.A0A3S1B808"/>
<evidence type="ECO:0000256" key="1">
    <source>
        <dbReference type="ARBA" id="ARBA00022491"/>
    </source>
</evidence>
<feature type="compositionally biased region" description="Low complexity" evidence="8">
    <location>
        <begin position="496"/>
        <end position="507"/>
    </location>
</feature>
<feature type="compositionally biased region" description="Low complexity" evidence="8">
    <location>
        <begin position="363"/>
        <end position="378"/>
    </location>
</feature>
<dbReference type="FunFam" id="1.10.30.10:FF:000010">
    <property type="entry name" value="Capicua transcriptional repressor b"/>
    <property type="match status" value="1"/>
</dbReference>
<feature type="compositionally biased region" description="Basic and acidic residues" evidence="8">
    <location>
        <begin position="923"/>
        <end position="947"/>
    </location>
</feature>
<feature type="compositionally biased region" description="Basic and acidic residues" evidence="8">
    <location>
        <begin position="1254"/>
        <end position="1266"/>
    </location>
</feature>
<evidence type="ECO:0000256" key="6">
    <source>
        <dbReference type="ARBA" id="ARBA00023242"/>
    </source>
</evidence>
<dbReference type="GO" id="GO:0000981">
    <property type="term" value="F:DNA-binding transcription factor activity, RNA polymerase II-specific"/>
    <property type="evidence" value="ECO:0007669"/>
    <property type="project" value="TreeGrafter"/>
</dbReference>